<feature type="region of interest" description="Disordered" evidence="1">
    <location>
        <begin position="1"/>
        <end position="26"/>
    </location>
</feature>
<sequence>MCHTGCNSPAVGQRQQQQQKQDDGDCCRRRRRWWWRGACPSSGTGNDGRRPQGNPTTSTTIITTNTTEVPSSETVVMDITSNRSSTTCASIPSTQKQQQHRHHQPPSSSSSEATLSSRSNTDRRNSLSFKNITSISSTREAHITSVVAEAVSSSLDHSDLCSFKGGGNRLSSYNRSVITTRPVQPSYLASLMPSYSATVRSLLQLSLQQCVFTVLLLFLASFSSVA</sequence>
<dbReference type="EMBL" id="CAXKWB010006445">
    <property type="protein sequence ID" value="CAL4082834.1"/>
    <property type="molecule type" value="Genomic_DNA"/>
</dbReference>
<evidence type="ECO:0000256" key="1">
    <source>
        <dbReference type="SAM" id="MobiDB-lite"/>
    </source>
</evidence>
<proteinExistence type="predicted"/>
<feature type="region of interest" description="Disordered" evidence="1">
    <location>
        <begin position="38"/>
        <end position="124"/>
    </location>
</feature>
<evidence type="ECO:0000313" key="3">
    <source>
        <dbReference type="Proteomes" id="UP001497623"/>
    </source>
</evidence>
<feature type="compositionally biased region" description="Low complexity" evidence="1">
    <location>
        <begin position="56"/>
        <end position="67"/>
    </location>
</feature>
<feature type="compositionally biased region" description="Polar residues" evidence="1">
    <location>
        <begin position="68"/>
        <end position="92"/>
    </location>
</feature>
<dbReference type="Proteomes" id="UP001497623">
    <property type="component" value="Unassembled WGS sequence"/>
</dbReference>
<keyword evidence="3" id="KW-1185">Reference proteome</keyword>
<gene>
    <name evidence="2" type="ORF">MNOR_LOCUS12007</name>
</gene>
<dbReference type="AlphaFoldDB" id="A0AAV2QFK6"/>
<organism evidence="2 3">
    <name type="scientific">Meganyctiphanes norvegica</name>
    <name type="common">Northern krill</name>
    <name type="synonym">Thysanopoda norvegica</name>
    <dbReference type="NCBI Taxonomy" id="48144"/>
    <lineage>
        <taxon>Eukaryota</taxon>
        <taxon>Metazoa</taxon>
        <taxon>Ecdysozoa</taxon>
        <taxon>Arthropoda</taxon>
        <taxon>Crustacea</taxon>
        <taxon>Multicrustacea</taxon>
        <taxon>Malacostraca</taxon>
        <taxon>Eumalacostraca</taxon>
        <taxon>Eucarida</taxon>
        <taxon>Euphausiacea</taxon>
        <taxon>Euphausiidae</taxon>
        <taxon>Meganyctiphanes</taxon>
    </lineage>
</organism>
<reference evidence="2 3" key="1">
    <citation type="submission" date="2024-05" db="EMBL/GenBank/DDBJ databases">
        <authorList>
            <person name="Wallberg A."/>
        </authorList>
    </citation>
    <scope>NUCLEOTIDE SEQUENCE [LARGE SCALE GENOMIC DNA]</scope>
</reference>
<evidence type="ECO:0000313" key="2">
    <source>
        <dbReference type="EMBL" id="CAL4082834.1"/>
    </source>
</evidence>
<name>A0AAV2QFK6_MEGNR</name>
<comment type="caution">
    <text evidence="2">The sequence shown here is derived from an EMBL/GenBank/DDBJ whole genome shotgun (WGS) entry which is preliminary data.</text>
</comment>
<accession>A0AAV2QFK6</accession>
<protein>
    <submittedName>
        <fullName evidence="2">Uncharacterized protein</fullName>
    </submittedName>
</protein>
<feature type="compositionally biased region" description="Low complexity" evidence="1">
    <location>
        <begin position="105"/>
        <end position="119"/>
    </location>
</feature>
<feature type="non-terminal residue" evidence="2">
    <location>
        <position position="226"/>
    </location>
</feature>